<evidence type="ECO:0000313" key="2">
    <source>
        <dbReference type="EMBL" id="CAG9859141.1"/>
    </source>
</evidence>
<protein>
    <submittedName>
        <fullName evidence="2">Uncharacterized protein</fullName>
    </submittedName>
</protein>
<proteinExistence type="predicted"/>
<dbReference type="OrthoDB" id="6666197at2759"/>
<dbReference type="Proteomes" id="UP001153712">
    <property type="component" value="Chromosome 2"/>
</dbReference>
<dbReference type="AlphaFoldDB" id="A0A9N9TP70"/>
<name>A0A9N9TP70_PHYSR</name>
<sequence>MAIVNNTTLRIPVGRIAVCLVAVAHSIFLYDGINSTVNDNRLYARDGALEFVEKSQALVLYPVHFLLIITLLYSNLKNASHCLLPWLLATFPVFVYVTFMVAKDCLWFNVTDVAKSLFDVGICWLLWTVIFIVFKAGEYRNIDVFDTFDKSFLVLRYYSIPGSRRL</sequence>
<accession>A0A9N9TP70</accession>
<gene>
    <name evidence="2" type="ORF">PHYEVI_LOCUS5515</name>
</gene>
<keyword evidence="1" id="KW-0472">Membrane</keyword>
<reference evidence="2" key="1">
    <citation type="submission" date="2022-01" db="EMBL/GenBank/DDBJ databases">
        <authorList>
            <person name="King R."/>
        </authorList>
    </citation>
    <scope>NUCLEOTIDE SEQUENCE</scope>
</reference>
<dbReference type="EMBL" id="OU900095">
    <property type="protein sequence ID" value="CAG9859141.1"/>
    <property type="molecule type" value="Genomic_DNA"/>
</dbReference>
<feature type="transmembrane region" description="Helical" evidence="1">
    <location>
        <begin position="12"/>
        <end position="30"/>
    </location>
</feature>
<feature type="transmembrane region" description="Helical" evidence="1">
    <location>
        <begin position="83"/>
        <end position="102"/>
    </location>
</feature>
<keyword evidence="1" id="KW-1133">Transmembrane helix</keyword>
<keyword evidence="3" id="KW-1185">Reference proteome</keyword>
<feature type="transmembrane region" description="Helical" evidence="1">
    <location>
        <begin position="114"/>
        <end position="134"/>
    </location>
</feature>
<feature type="transmembrane region" description="Helical" evidence="1">
    <location>
        <begin position="58"/>
        <end position="76"/>
    </location>
</feature>
<keyword evidence="1" id="KW-0812">Transmembrane</keyword>
<organism evidence="2 3">
    <name type="scientific">Phyllotreta striolata</name>
    <name type="common">Striped flea beetle</name>
    <name type="synonym">Crioceris striolata</name>
    <dbReference type="NCBI Taxonomy" id="444603"/>
    <lineage>
        <taxon>Eukaryota</taxon>
        <taxon>Metazoa</taxon>
        <taxon>Ecdysozoa</taxon>
        <taxon>Arthropoda</taxon>
        <taxon>Hexapoda</taxon>
        <taxon>Insecta</taxon>
        <taxon>Pterygota</taxon>
        <taxon>Neoptera</taxon>
        <taxon>Endopterygota</taxon>
        <taxon>Coleoptera</taxon>
        <taxon>Polyphaga</taxon>
        <taxon>Cucujiformia</taxon>
        <taxon>Chrysomeloidea</taxon>
        <taxon>Chrysomelidae</taxon>
        <taxon>Galerucinae</taxon>
        <taxon>Alticini</taxon>
        <taxon>Phyllotreta</taxon>
    </lineage>
</organism>
<evidence type="ECO:0000256" key="1">
    <source>
        <dbReference type="SAM" id="Phobius"/>
    </source>
</evidence>
<evidence type="ECO:0000313" key="3">
    <source>
        <dbReference type="Proteomes" id="UP001153712"/>
    </source>
</evidence>